<evidence type="ECO:0000313" key="2">
    <source>
        <dbReference type="Proteomes" id="UP000234341"/>
    </source>
</evidence>
<protein>
    <submittedName>
        <fullName evidence="1">Uncharacterized protein</fullName>
    </submittedName>
</protein>
<organism evidence="1 2">
    <name type="scientific">Cupriavidus pauculus</name>
    <dbReference type="NCBI Taxonomy" id="82633"/>
    <lineage>
        <taxon>Bacteria</taxon>
        <taxon>Pseudomonadati</taxon>
        <taxon>Pseudomonadota</taxon>
        <taxon>Betaproteobacteria</taxon>
        <taxon>Burkholderiales</taxon>
        <taxon>Burkholderiaceae</taxon>
        <taxon>Cupriavidus</taxon>
    </lineage>
</organism>
<sequence>MTAPTPDQFDQAMRGLYDAALKLKPPYRATYLLGMVNRHGGKEAANRLLAAAKPSDSLTELFLRGGRESLRLSVEYLVLQQPWRTLFTEDQLAVARKRLVGYECPLPADDQS</sequence>
<dbReference type="EMBL" id="PJRP01000032">
    <property type="protein sequence ID" value="PLP96264.1"/>
    <property type="molecule type" value="Genomic_DNA"/>
</dbReference>
<gene>
    <name evidence="1" type="ORF">CYJ10_33075</name>
</gene>
<comment type="caution">
    <text evidence="1">The sequence shown here is derived from an EMBL/GenBank/DDBJ whole genome shotgun (WGS) entry which is preliminary data.</text>
</comment>
<dbReference type="Proteomes" id="UP000234341">
    <property type="component" value="Unassembled WGS sequence"/>
</dbReference>
<evidence type="ECO:0000313" key="1">
    <source>
        <dbReference type="EMBL" id="PLP96264.1"/>
    </source>
</evidence>
<reference evidence="1 2" key="1">
    <citation type="submission" date="2017-12" db="EMBL/GenBank/DDBJ databases">
        <title>Genome sequence of the active heterotrophic nitrifier-denitrifier, Cupriavidus pauculus UM1.</title>
        <authorList>
            <person name="Putonti C."/>
            <person name="Castignetti D."/>
        </authorList>
    </citation>
    <scope>NUCLEOTIDE SEQUENCE [LARGE SCALE GENOMIC DNA]</scope>
    <source>
        <strain evidence="1 2">UM1</strain>
    </source>
</reference>
<proteinExistence type="predicted"/>
<name>A0A2N5C216_9BURK</name>
<dbReference type="AlphaFoldDB" id="A0A2N5C216"/>
<dbReference type="OrthoDB" id="9787127at2"/>
<accession>A0A2N5C216</accession>
<dbReference type="RefSeq" id="WP_101685660.1">
    <property type="nucleotide sequence ID" value="NZ_PJRP01000032.1"/>
</dbReference>